<sequence>MKKFKTPIELLFRCDVCKNDFKITVEAEDYDSFLDNEVSVQECFPYLSADERELMISGMCGACFDNLMKKMI</sequence>
<evidence type="ECO:0000313" key="1">
    <source>
        <dbReference type="EMBL" id="DAE17754.1"/>
    </source>
</evidence>
<name>A0A8S5QFM3_9CAUD</name>
<accession>A0A8S5QFM3</accession>
<protein>
    <submittedName>
        <fullName evidence="1">Uncharacterized protein</fullName>
    </submittedName>
</protein>
<dbReference type="EMBL" id="BK015645">
    <property type="protein sequence ID" value="DAE17754.1"/>
    <property type="molecule type" value="Genomic_DNA"/>
</dbReference>
<reference evidence="1" key="1">
    <citation type="journal article" date="2021" name="Proc. Natl. Acad. Sci. U.S.A.">
        <title>A Catalog of Tens of Thousands of Viruses from Human Metagenomes Reveals Hidden Associations with Chronic Diseases.</title>
        <authorList>
            <person name="Tisza M.J."/>
            <person name="Buck C.B."/>
        </authorList>
    </citation>
    <scope>NUCLEOTIDE SEQUENCE</scope>
    <source>
        <strain evidence="1">Ctn8H20</strain>
    </source>
</reference>
<organism evidence="1">
    <name type="scientific">Myoviridae sp. ctn8H20</name>
    <dbReference type="NCBI Taxonomy" id="2825169"/>
    <lineage>
        <taxon>Viruses</taxon>
        <taxon>Duplodnaviria</taxon>
        <taxon>Heunggongvirae</taxon>
        <taxon>Uroviricota</taxon>
        <taxon>Caudoviricetes</taxon>
    </lineage>
</organism>
<proteinExistence type="predicted"/>